<dbReference type="CDD" id="cd15865">
    <property type="entry name" value="SNARE_SEC20"/>
    <property type="match status" value="1"/>
</dbReference>
<keyword evidence="2" id="KW-0813">Transport</keyword>
<keyword evidence="3 12" id="KW-0812">Transmembrane</keyword>
<evidence type="ECO:0000256" key="9">
    <source>
        <dbReference type="ARBA" id="ARBA00037934"/>
    </source>
</evidence>
<evidence type="ECO:0000256" key="3">
    <source>
        <dbReference type="ARBA" id="ARBA00022692"/>
    </source>
</evidence>
<evidence type="ECO:0000256" key="4">
    <source>
        <dbReference type="ARBA" id="ARBA00022824"/>
    </source>
</evidence>
<dbReference type="PANTHER" id="PTHR12825">
    <property type="entry name" value="BNIP1-RELATED"/>
    <property type="match status" value="1"/>
</dbReference>
<evidence type="ECO:0000256" key="6">
    <source>
        <dbReference type="ARBA" id="ARBA00022989"/>
    </source>
</evidence>
<feature type="coiled-coil region" evidence="10">
    <location>
        <begin position="45"/>
        <end position="88"/>
    </location>
</feature>
<evidence type="ECO:0000313" key="14">
    <source>
        <dbReference type="Ensembl" id="ENSLLEP00000011271.1"/>
    </source>
</evidence>
<dbReference type="Ensembl" id="ENSLLET00000011726.1">
    <property type="protein sequence ID" value="ENSLLEP00000011271.1"/>
    <property type="gene ID" value="ENSLLEG00000007209.1"/>
</dbReference>
<dbReference type="GO" id="GO:0006890">
    <property type="term" value="P:retrograde vesicle-mediated transport, Golgi to endoplasmic reticulum"/>
    <property type="evidence" value="ECO:0007669"/>
    <property type="project" value="InterPro"/>
</dbReference>
<name>A0A8C5MA54_9ANUR</name>
<dbReference type="Pfam" id="PF03908">
    <property type="entry name" value="Sec20"/>
    <property type="match status" value="1"/>
</dbReference>
<evidence type="ECO:0000256" key="10">
    <source>
        <dbReference type="SAM" id="Coils"/>
    </source>
</evidence>
<keyword evidence="15" id="KW-1185">Reference proteome</keyword>
<dbReference type="InterPro" id="IPR056173">
    <property type="entry name" value="Sec20_C"/>
</dbReference>
<dbReference type="GO" id="GO:0005484">
    <property type="term" value="F:SNAP receptor activity"/>
    <property type="evidence" value="ECO:0007669"/>
    <property type="project" value="InterPro"/>
</dbReference>
<dbReference type="GO" id="GO:0031201">
    <property type="term" value="C:SNARE complex"/>
    <property type="evidence" value="ECO:0007669"/>
    <property type="project" value="TreeGrafter"/>
</dbReference>
<evidence type="ECO:0000256" key="2">
    <source>
        <dbReference type="ARBA" id="ARBA00022448"/>
    </source>
</evidence>
<evidence type="ECO:0000256" key="12">
    <source>
        <dbReference type="SAM" id="Phobius"/>
    </source>
</evidence>
<keyword evidence="8 12" id="KW-0472">Membrane</keyword>
<keyword evidence="6 12" id="KW-1133">Transmembrane helix</keyword>
<evidence type="ECO:0000256" key="8">
    <source>
        <dbReference type="ARBA" id="ARBA00023136"/>
    </source>
</evidence>
<dbReference type="GO" id="GO:0005789">
    <property type="term" value="C:endoplasmic reticulum membrane"/>
    <property type="evidence" value="ECO:0007669"/>
    <property type="project" value="UniProtKB-SubCell"/>
</dbReference>
<feature type="transmembrane region" description="Helical" evidence="12">
    <location>
        <begin position="204"/>
        <end position="221"/>
    </location>
</feature>
<dbReference type="InterPro" id="IPR005606">
    <property type="entry name" value="Sec20"/>
</dbReference>
<dbReference type="AlphaFoldDB" id="A0A8C5MA54"/>
<evidence type="ECO:0000256" key="7">
    <source>
        <dbReference type="ARBA" id="ARBA00023054"/>
    </source>
</evidence>
<keyword evidence="5" id="KW-0931">ER-Golgi transport</keyword>
<feature type="domain" description="Sec20 C-terminal" evidence="13">
    <location>
        <begin position="135"/>
        <end position="225"/>
    </location>
</feature>
<sequence>MMAASQDFHVQMCHKEIVKYDLEIKALIQDIRECSGPLSTLSDLNAQVKEKFHLLRMRIQDLEQMAKEQDKESDKQALLKEMECHKKQMLSNQTVWRKSNLSCKQAIDNSEKDELLQGGDPTRQRKVAKENLAQSASSITESLMDISRMMAQQVQQSEVAIHTLATSSRTVQETNEEFKSMSGTIQLGRKLITKYNRRELTDKLLIFLALALFLATVLYILKKRLFPF</sequence>
<comment type="similarity">
    <text evidence="9">Belongs to the SEC20 family.</text>
</comment>
<dbReference type="OrthoDB" id="46868at2759"/>
<dbReference type="GeneTree" id="ENSGT00390000014412"/>
<evidence type="ECO:0000313" key="15">
    <source>
        <dbReference type="Proteomes" id="UP000694569"/>
    </source>
</evidence>
<evidence type="ECO:0000256" key="1">
    <source>
        <dbReference type="ARBA" id="ARBA00004163"/>
    </source>
</evidence>
<evidence type="ECO:0000256" key="11">
    <source>
        <dbReference type="SAM" id="MobiDB-lite"/>
    </source>
</evidence>
<dbReference type="Proteomes" id="UP000694569">
    <property type="component" value="Unplaced"/>
</dbReference>
<feature type="region of interest" description="Disordered" evidence="11">
    <location>
        <begin position="112"/>
        <end position="131"/>
    </location>
</feature>
<evidence type="ECO:0000259" key="13">
    <source>
        <dbReference type="Pfam" id="PF03908"/>
    </source>
</evidence>
<comment type="subcellular location">
    <subcellularLocation>
        <location evidence="1">Endoplasmic reticulum membrane</location>
        <topology evidence="1">Single-pass type IV membrane protein</topology>
    </subcellularLocation>
</comment>
<evidence type="ECO:0000256" key="5">
    <source>
        <dbReference type="ARBA" id="ARBA00022892"/>
    </source>
</evidence>
<reference evidence="14" key="2">
    <citation type="submission" date="2025-09" db="UniProtKB">
        <authorList>
            <consortium name="Ensembl"/>
        </authorList>
    </citation>
    <scope>IDENTIFICATION</scope>
</reference>
<keyword evidence="4" id="KW-0256">Endoplasmic reticulum</keyword>
<organism evidence="14 15">
    <name type="scientific">Leptobrachium leishanense</name>
    <name type="common">Leishan spiny toad</name>
    <dbReference type="NCBI Taxonomy" id="445787"/>
    <lineage>
        <taxon>Eukaryota</taxon>
        <taxon>Metazoa</taxon>
        <taxon>Chordata</taxon>
        <taxon>Craniata</taxon>
        <taxon>Vertebrata</taxon>
        <taxon>Euteleostomi</taxon>
        <taxon>Amphibia</taxon>
        <taxon>Batrachia</taxon>
        <taxon>Anura</taxon>
        <taxon>Pelobatoidea</taxon>
        <taxon>Megophryidae</taxon>
        <taxon>Leptobrachium</taxon>
    </lineage>
</organism>
<proteinExistence type="inferred from homology"/>
<protein>
    <submittedName>
        <fullName evidence="14">BCL2 interacting protein 1</fullName>
    </submittedName>
</protein>
<accession>A0A8C5MA54</accession>
<reference evidence="14" key="1">
    <citation type="submission" date="2025-08" db="UniProtKB">
        <authorList>
            <consortium name="Ensembl"/>
        </authorList>
    </citation>
    <scope>IDENTIFICATION</scope>
</reference>
<keyword evidence="7 10" id="KW-0175">Coiled coil</keyword>
<dbReference type="PANTHER" id="PTHR12825:SF0">
    <property type="entry name" value="VESICLE TRANSPORT PROTEIN SEC20"/>
    <property type="match status" value="1"/>
</dbReference>
<gene>
    <name evidence="14" type="primary">BNIP1</name>
</gene>